<reference evidence="2" key="1">
    <citation type="submission" date="2018-05" db="EMBL/GenBank/DDBJ databases">
        <authorList>
            <person name="Lanie J.A."/>
            <person name="Ng W.-L."/>
            <person name="Kazmierczak K.M."/>
            <person name="Andrzejewski T.M."/>
            <person name="Davidsen T.M."/>
            <person name="Wayne K.J."/>
            <person name="Tettelin H."/>
            <person name="Glass J.I."/>
            <person name="Rusch D."/>
            <person name="Podicherti R."/>
            <person name="Tsui H.-C.T."/>
            <person name="Winkler M.E."/>
        </authorList>
    </citation>
    <scope>NUCLEOTIDE SEQUENCE</scope>
</reference>
<feature type="domain" description="Beta-lactamase-related" evidence="1">
    <location>
        <begin position="80"/>
        <end position="319"/>
    </location>
</feature>
<dbReference type="InterPro" id="IPR012338">
    <property type="entry name" value="Beta-lactam/transpept-like"/>
</dbReference>
<name>A0A382FQ01_9ZZZZ</name>
<evidence type="ECO:0000259" key="1">
    <source>
        <dbReference type="Pfam" id="PF00144"/>
    </source>
</evidence>
<organism evidence="2">
    <name type="scientific">marine metagenome</name>
    <dbReference type="NCBI Taxonomy" id="408172"/>
    <lineage>
        <taxon>unclassified sequences</taxon>
        <taxon>metagenomes</taxon>
        <taxon>ecological metagenomes</taxon>
    </lineage>
</organism>
<proteinExistence type="predicted"/>
<dbReference type="EMBL" id="UINC01051032">
    <property type="protein sequence ID" value="SVB64702.1"/>
    <property type="molecule type" value="Genomic_DNA"/>
</dbReference>
<dbReference type="PANTHER" id="PTHR43283:SF7">
    <property type="entry name" value="BETA-LACTAMASE-RELATED DOMAIN-CONTAINING PROTEIN"/>
    <property type="match status" value="1"/>
</dbReference>
<protein>
    <recommendedName>
        <fullName evidence="1">Beta-lactamase-related domain-containing protein</fullName>
    </recommendedName>
</protein>
<dbReference type="InterPro" id="IPR001466">
    <property type="entry name" value="Beta-lactam-related"/>
</dbReference>
<dbReference type="Pfam" id="PF00144">
    <property type="entry name" value="Beta-lactamase"/>
    <property type="match status" value="1"/>
</dbReference>
<sequence length="388" mass="43296">MSLIAPTKTVDVPNWVTYPDHDWLTITPEEAGLDSVKYAAWLEGLQVTGASFGGEDHSRNRYGAVFTRGGYLVQAWGDRQYQHQTASVGKALTWVVLGVAVEDGLLDPDEPIHKSWTGEGALSHPHKYLTEGHHETLTWRHLVGRRDESVHWGGFPFEIGNRWREQRTGLEAADAVPEIPAWANWTGNPSFDCYSHAEPGTHGLYSSAGFWRLGQALTAVWGRDIKDVLQERLFDAIGIPAERWGWLTGREVKEQKNFYPTIPDSYTYLDPPYEIDGHVVRSGPGWVVMSASDLARFGHLNATRGIWKGERIINADWLRGHSGGNKSGLSGESEQFTALGVVTTAGLPDYAHAIDTRSILPDDIFVRPVHHTKRSLDQNRFKLPKASE</sequence>
<dbReference type="SUPFAM" id="SSF56601">
    <property type="entry name" value="beta-lactamase/transpeptidase-like"/>
    <property type="match status" value="1"/>
</dbReference>
<accession>A0A382FQ01</accession>
<dbReference type="AlphaFoldDB" id="A0A382FQ01"/>
<dbReference type="Gene3D" id="3.40.710.10">
    <property type="entry name" value="DD-peptidase/beta-lactamase superfamily"/>
    <property type="match status" value="1"/>
</dbReference>
<evidence type="ECO:0000313" key="2">
    <source>
        <dbReference type="EMBL" id="SVB64702.1"/>
    </source>
</evidence>
<dbReference type="InterPro" id="IPR050789">
    <property type="entry name" value="Diverse_Enzym_Activities"/>
</dbReference>
<dbReference type="PANTHER" id="PTHR43283">
    <property type="entry name" value="BETA-LACTAMASE-RELATED"/>
    <property type="match status" value="1"/>
</dbReference>
<gene>
    <name evidence="2" type="ORF">METZ01_LOCUS217556</name>
</gene>